<accession>A0A7J0H151</accession>
<evidence type="ECO:0000313" key="2">
    <source>
        <dbReference type="EMBL" id="GFZ16772.1"/>
    </source>
</evidence>
<reference evidence="2 3" key="1">
    <citation type="submission" date="2019-07" db="EMBL/GenBank/DDBJ databases">
        <title>De Novo Assembly of kiwifruit Actinidia rufa.</title>
        <authorList>
            <person name="Sugita-Konishi S."/>
            <person name="Sato K."/>
            <person name="Mori E."/>
            <person name="Abe Y."/>
            <person name="Kisaki G."/>
            <person name="Hamano K."/>
            <person name="Suezawa K."/>
            <person name="Otani M."/>
            <person name="Fukuda T."/>
            <person name="Manabe T."/>
            <person name="Gomi K."/>
            <person name="Tabuchi M."/>
            <person name="Akimitsu K."/>
            <person name="Kataoka I."/>
        </authorList>
    </citation>
    <scope>NUCLEOTIDE SEQUENCE [LARGE SCALE GENOMIC DNA]</scope>
    <source>
        <strain evidence="3">cv. Fuchu</strain>
    </source>
</reference>
<comment type="caution">
    <text evidence="2">The sequence shown here is derived from an EMBL/GenBank/DDBJ whole genome shotgun (WGS) entry which is preliminary data.</text>
</comment>
<evidence type="ECO:0000256" key="1">
    <source>
        <dbReference type="SAM" id="MobiDB-lite"/>
    </source>
</evidence>
<proteinExistence type="predicted"/>
<evidence type="ECO:0000313" key="3">
    <source>
        <dbReference type="Proteomes" id="UP000585474"/>
    </source>
</evidence>
<sequence length="186" mass="20563">MRCVMDPTRNGWGYVLMLEWEYSSHVISGLHEQQFSGIREPKHSSYSPKSDVVALHVIHEVTRATPLVVQTIDDPGDDLEAEGKGHGDGHEESCNPEEYTEVIEHGSSVGVLVGYVFGDNDGSECEDDEEVQQVEAYRVEGTILEGSDGSLDCGCQAEGHYWLGEVAVVLSTGHGGIRRRRRNSYR</sequence>
<feature type="region of interest" description="Disordered" evidence="1">
    <location>
        <begin position="74"/>
        <end position="94"/>
    </location>
</feature>
<gene>
    <name evidence="2" type="ORF">Acr_26g0000420</name>
</gene>
<dbReference type="Proteomes" id="UP000585474">
    <property type="component" value="Unassembled WGS sequence"/>
</dbReference>
<name>A0A7J0H151_9ERIC</name>
<feature type="compositionally biased region" description="Basic and acidic residues" evidence="1">
    <location>
        <begin position="81"/>
        <end position="93"/>
    </location>
</feature>
<dbReference type="EMBL" id="BJWL01000026">
    <property type="protein sequence ID" value="GFZ16772.1"/>
    <property type="molecule type" value="Genomic_DNA"/>
</dbReference>
<organism evidence="2 3">
    <name type="scientific">Actinidia rufa</name>
    <dbReference type="NCBI Taxonomy" id="165716"/>
    <lineage>
        <taxon>Eukaryota</taxon>
        <taxon>Viridiplantae</taxon>
        <taxon>Streptophyta</taxon>
        <taxon>Embryophyta</taxon>
        <taxon>Tracheophyta</taxon>
        <taxon>Spermatophyta</taxon>
        <taxon>Magnoliopsida</taxon>
        <taxon>eudicotyledons</taxon>
        <taxon>Gunneridae</taxon>
        <taxon>Pentapetalae</taxon>
        <taxon>asterids</taxon>
        <taxon>Ericales</taxon>
        <taxon>Actinidiaceae</taxon>
        <taxon>Actinidia</taxon>
    </lineage>
</organism>
<protein>
    <submittedName>
        <fullName evidence="2">Uncharacterized protein</fullName>
    </submittedName>
</protein>
<keyword evidence="3" id="KW-1185">Reference proteome</keyword>
<dbReference type="AlphaFoldDB" id="A0A7J0H151"/>